<evidence type="ECO:0000313" key="3">
    <source>
        <dbReference type="Proteomes" id="UP000735302"/>
    </source>
</evidence>
<feature type="region of interest" description="Disordered" evidence="1">
    <location>
        <begin position="91"/>
        <end position="140"/>
    </location>
</feature>
<comment type="caution">
    <text evidence="2">The sequence shown here is derived from an EMBL/GenBank/DDBJ whole genome shotgun (WGS) entry which is preliminary data.</text>
</comment>
<sequence>MATDWPPGIRLWPSTGHRASDYGHQLATGHQTMATDWPSGIRLWPSTGHRASDYGDRLAIGHQTMATDWPPGIAHEQSLQRAITAAKMEIHVYTPNNNNNSSSNSNSNNTTDDADDENKSTGHQTETGNRTLVATDVLVN</sequence>
<protein>
    <submittedName>
        <fullName evidence="2">Uncharacterized protein</fullName>
    </submittedName>
</protein>
<gene>
    <name evidence="2" type="ORF">PoB_007539500</name>
</gene>
<accession>A0AAV4DY08</accession>
<name>A0AAV4DY08_9GAST</name>
<keyword evidence="3" id="KW-1185">Reference proteome</keyword>
<feature type="compositionally biased region" description="Low complexity" evidence="1">
    <location>
        <begin position="96"/>
        <end position="109"/>
    </location>
</feature>
<reference evidence="2 3" key="1">
    <citation type="journal article" date="2021" name="Elife">
        <title>Chloroplast acquisition without the gene transfer in kleptoplastic sea slugs, Plakobranchus ocellatus.</title>
        <authorList>
            <person name="Maeda T."/>
            <person name="Takahashi S."/>
            <person name="Yoshida T."/>
            <person name="Shimamura S."/>
            <person name="Takaki Y."/>
            <person name="Nagai Y."/>
            <person name="Toyoda A."/>
            <person name="Suzuki Y."/>
            <person name="Arimoto A."/>
            <person name="Ishii H."/>
            <person name="Satoh N."/>
            <person name="Nishiyama T."/>
            <person name="Hasebe M."/>
            <person name="Maruyama T."/>
            <person name="Minagawa J."/>
            <person name="Obokata J."/>
            <person name="Shigenobu S."/>
        </authorList>
    </citation>
    <scope>NUCLEOTIDE SEQUENCE [LARGE SCALE GENOMIC DNA]</scope>
</reference>
<feature type="compositionally biased region" description="Polar residues" evidence="1">
    <location>
        <begin position="121"/>
        <end position="132"/>
    </location>
</feature>
<organism evidence="2 3">
    <name type="scientific">Plakobranchus ocellatus</name>
    <dbReference type="NCBI Taxonomy" id="259542"/>
    <lineage>
        <taxon>Eukaryota</taxon>
        <taxon>Metazoa</taxon>
        <taxon>Spiralia</taxon>
        <taxon>Lophotrochozoa</taxon>
        <taxon>Mollusca</taxon>
        <taxon>Gastropoda</taxon>
        <taxon>Heterobranchia</taxon>
        <taxon>Euthyneura</taxon>
        <taxon>Panpulmonata</taxon>
        <taxon>Sacoglossa</taxon>
        <taxon>Placobranchoidea</taxon>
        <taxon>Plakobranchidae</taxon>
        <taxon>Plakobranchus</taxon>
    </lineage>
</organism>
<proteinExistence type="predicted"/>
<dbReference type="AlphaFoldDB" id="A0AAV4DY08"/>
<evidence type="ECO:0000313" key="2">
    <source>
        <dbReference type="EMBL" id="GFO48890.1"/>
    </source>
</evidence>
<dbReference type="Proteomes" id="UP000735302">
    <property type="component" value="Unassembled WGS sequence"/>
</dbReference>
<evidence type="ECO:0000256" key="1">
    <source>
        <dbReference type="SAM" id="MobiDB-lite"/>
    </source>
</evidence>
<dbReference type="EMBL" id="BLXT01008455">
    <property type="protein sequence ID" value="GFO48890.1"/>
    <property type="molecule type" value="Genomic_DNA"/>
</dbReference>